<accession>A0ABV9N9R6</accession>
<keyword evidence="2" id="KW-1185">Reference proteome</keyword>
<reference evidence="2" key="1">
    <citation type="journal article" date="2019" name="Int. J. Syst. Evol. Microbiol.">
        <title>The Global Catalogue of Microorganisms (GCM) 10K type strain sequencing project: providing services to taxonomists for standard genome sequencing and annotation.</title>
        <authorList>
            <consortium name="The Broad Institute Genomics Platform"/>
            <consortium name="The Broad Institute Genome Sequencing Center for Infectious Disease"/>
            <person name="Wu L."/>
            <person name="Ma J."/>
        </authorList>
    </citation>
    <scope>NUCLEOTIDE SEQUENCE [LARGE SCALE GENOMIC DNA]</scope>
    <source>
        <strain evidence="2">CCUG 62981</strain>
    </source>
</reference>
<organism evidence="1 2">
    <name type="scientific">Glycocaulis abyssi</name>
    <dbReference type="NCBI Taxonomy" id="1433403"/>
    <lineage>
        <taxon>Bacteria</taxon>
        <taxon>Pseudomonadati</taxon>
        <taxon>Pseudomonadota</taxon>
        <taxon>Alphaproteobacteria</taxon>
        <taxon>Maricaulales</taxon>
        <taxon>Maricaulaceae</taxon>
        <taxon>Glycocaulis</taxon>
    </lineage>
</organism>
<comment type="caution">
    <text evidence="1">The sequence shown here is derived from an EMBL/GenBank/DDBJ whole genome shotgun (WGS) entry which is preliminary data.</text>
</comment>
<protein>
    <recommendedName>
        <fullName evidence="3">STAS/SEC14 domain-containing protein</fullName>
    </recommendedName>
</protein>
<gene>
    <name evidence="1" type="ORF">ACFPB0_02875</name>
</gene>
<dbReference type="Proteomes" id="UP001596024">
    <property type="component" value="Unassembled WGS sequence"/>
</dbReference>
<proteinExistence type="predicted"/>
<sequence length="145" mass="16028">MGRSVKTRNWRITSEREGSVDWQDAMESFALYAALVEDEGAREVLMDMGRAEILISHSEAPELARMFARETPPTLALAIVRPGHSNDARFIEVFTEELLRAGRNVGLFRTVEEADAFLLSARQDGAKSAAASSGRFSWLKKLVGG</sequence>
<evidence type="ECO:0008006" key="3">
    <source>
        <dbReference type="Google" id="ProtNLM"/>
    </source>
</evidence>
<evidence type="ECO:0000313" key="2">
    <source>
        <dbReference type="Proteomes" id="UP001596024"/>
    </source>
</evidence>
<dbReference type="RefSeq" id="WP_371394906.1">
    <property type="nucleotide sequence ID" value="NZ_CP163421.1"/>
</dbReference>
<dbReference type="EMBL" id="JBHSGQ010000001">
    <property type="protein sequence ID" value="MFC4724224.1"/>
    <property type="molecule type" value="Genomic_DNA"/>
</dbReference>
<name>A0ABV9N9R6_9PROT</name>
<evidence type="ECO:0000313" key="1">
    <source>
        <dbReference type="EMBL" id="MFC4724224.1"/>
    </source>
</evidence>